<reference evidence="2 3" key="1">
    <citation type="submission" date="2018-07" db="EMBL/GenBank/DDBJ databases">
        <title>Parabacteroides acidifaciens nov. sp., isolated from human feces.</title>
        <authorList>
            <person name="Wang Y.J."/>
        </authorList>
    </citation>
    <scope>NUCLEOTIDE SEQUENCE [LARGE SCALE GENOMIC DNA]</scope>
    <source>
        <strain evidence="2 3">426-9</strain>
    </source>
</reference>
<dbReference type="EMBL" id="QREV01000041">
    <property type="protein sequence ID" value="RDU48345.1"/>
    <property type="molecule type" value="Genomic_DNA"/>
</dbReference>
<accession>A0A3D8HBH9</accession>
<dbReference type="InterPro" id="IPR007922">
    <property type="entry name" value="DciA-like"/>
</dbReference>
<sequence>MIRRNAQTLGEAIREFFEDNAELRGKILEIRVQRAWGEIMGPMVAQYTRNIYVKDRVLHVSLTSSVLRSELVLCRERLIKSLNEYAGAEVLQDIVIR</sequence>
<dbReference type="EMBL" id="JACRTI010000041">
    <property type="protein sequence ID" value="MBC8602940.1"/>
    <property type="molecule type" value="Genomic_DNA"/>
</dbReference>
<dbReference type="PANTHER" id="PTHR36456">
    <property type="entry name" value="UPF0232 PROTEIN SCO3875"/>
    <property type="match status" value="1"/>
</dbReference>
<dbReference type="PANTHER" id="PTHR36456:SF1">
    <property type="entry name" value="UPF0232 PROTEIN SCO3875"/>
    <property type="match status" value="1"/>
</dbReference>
<dbReference type="Proteomes" id="UP000629596">
    <property type="component" value="Unassembled WGS sequence"/>
</dbReference>
<dbReference type="Pfam" id="PF05258">
    <property type="entry name" value="DciA"/>
    <property type="match status" value="1"/>
</dbReference>
<dbReference type="AlphaFoldDB" id="A0A3D8HBH9"/>
<evidence type="ECO:0000313" key="2">
    <source>
        <dbReference type="EMBL" id="RDU48345.1"/>
    </source>
</evidence>
<evidence type="ECO:0000313" key="1">
    <source>
        <dbReference type="EMBL" id="MBC8602940.1"/>
    </source>
</evidence>
<dbReference type="RefSeq" id="WP_115500435.1">
    <property type="nucleotide sequence ID" value="NZ_JACRTI010000041.1"/>
</dbReference>
<evidence type="ECO:0000313" key="3">
    <source>
        <dbReference type="Proteomes" id="UP000256321"/>
    </source>
</evidence>
<proteinExistence type="predicted"/>
<name>A0A3D8HBH9_9BACT</name>
<gene>
    <name evidence="2" type="ORF">DWU89_14960</name>
    <name evidence="1" type="ORF">H8784_14580</name>
</gene>
<organism evidence="2 3">
    <name type="scientific">Parabacteroides acidifaciens</name>
    <dbReference type="NCBI Taxonomy" id="2290935"/>
    <lineage>
        <taxon>Bacteria</taxon>
        <taxon>Pseudomonadati</taxon>
        <taxon>Bacteroidota</taxon>
        <taxon>Bacteroidia</taxon>
        <taxon>Bacteroidales</taxon>
        <taxon>Tannerellaceae</taxon>
        <taxon>Parabacteroides</taxon>
    </lineage>
</organism>
<reference evidence="1 4" key="2">
    <citation type="submission" date="2020-08" db="EMBL/GenBank/DDBJ databases">
        <title>Genome public.</title>
        <authorList>
            <person name="Liu C."/>
            <person name="Sun Q."/>
        </authorList>
    </citation>
    <scope>NUCLEOTIDE SEQUENCE [LARGE SCALE GENOMIC DNA]</scope>
    <source>
        <strain evidence="1 4">426_9</strain>
    </source>
</reference>
<evidence type="ECO:0000313" key="4">
    <source>
        <dbReference type="Proteomes" id="UP000629596"/>
    </source>
</evidence>
<protein>
    <submittedName>
        <fullName evidence="2">DUF721 domain-containing protein</fullName>
    </submittedName>
</protein>
<keyword evidence="4" id="KW-1185">Reference proteome</keyword>
<dbReference type="Proteomes" id="UP000256321">
    <property type="component" value="Unassembled WGS sequence"/>
</dbReference>
<comment type="caution">
    <text evidence="2">The sequence shown here is derived from an EMBL/GenBank/DDBJ whole genome shotgun (WGS) entry which is preliminary data.</text>
</comment>